<keyword evidence="5 9" id="KW-0418">Kinase</keyword>
<dbReference type="PROSITE" id="PS00108">
    <property type="entry name" value="PROTEIN_KINASE_ST"/>
    <property type="match status" value="1"/>
</dbReference>
<evidence type="ECO:0000256" key="6">
    <source>
        <dbReference type="ARBA" id="ARBA00022840"/>
    </source>
</evidence>
<dbReference type="EMBL" id="JACHGJ010000001">
    <property type="protein sequence ID" value="MBB6479135.1"/>
    <property type="molecule type" value="Genomic_DNA"/>
</dbReference>
<dbReference type="GO" id="GO:0004674">
    <property type="term" value="F:protein serine/threonine kinase activity"/>
    <property type="evidence" value="ECO:0007669"/>
    <property type="project" value="UniProtKB-KW"/>
</dbReference>
<keyword evidence="10" id="KW-1185">Reference proteome</keyword>
<gene>
    <name evidence="9" type="ORF">HNR50_000768</name>
</gene>
<dbReference type="PROSITE" id="PS50011">
    <property type="entry name" value="PROTEIN_KINASE_DOM"/>
    <property type="match status" value="1"/>
</dbReference>
<organism evidence="9 10">
    <name type="scientific">Spirochaeta isovalerica</name>
    <dbReference type="NCBI Taxonomy" id="150"/>
    <lineage>
        <taxon>Bacteria</taxon>
        <taxon>Pseudomonadati</taxon>
        <taxon>Spirochaetota</taxon>
        <taxon>Spirochaetia</taxon>
        <taxon>Spirochaetales</taxon>
        <taxon>Spirochaetaceae</taxon>
        <taxon>Spirochaeta</taxon>
    </lineage>
</organism>
<keyword evidence="3 9" id="KW-0808">Transferase</keyword>
<evidence type="ECO:0000313" key="10">
    <source>
        <dbReference type="Proteomes" id="UP000587760"/>
    </source>
</evidence>
<dbReference type="Pfam" id="PF00069">
    <property type="entry name" value="Pkinase"/>
    <property type="match status" value="1"/>
</dbReference>
<keyword evidence="2" id="KW-0723">Serine/threonine-protein kinase</keyword>
<evidence type="ECO:0000256" key="7">
    <source>
        <dbReference type="SAM" id="Phobius"/>
    </source>
</evidence>
<accession>A0A841R5K1</accession>
<dbReference type="InterPro" id="IPR011009">
    <property type="entry name" value="Kinase-like_dom_sf"/>
</dbReference>
<dbReference type="FunFam" id="1.10.510.10:FF:000021">
    <property type="entry name" value="Serine/threonine protein kinase"/>
    <property type="match status" value="1"/>
</dbReference>
<keyword evidence="4" id="KW-0547">Nucleotide-binding</keyword>
<evidence type="ECO:0000256" key="4">
    <source>
        <dbReference type="ARBA" id="ARBA00022741"/>
    </source>
</evidence>
<keyword evidence="7" id="KW-0812">Transmembrane</keyword>
<evidence type="ECO:0000256" key="2">
    <source>
        <dbReference type="ARBA" id="ARBA00022527"/>
    </source>
</evidence>
<dbReference type="CDD" id="cd14014">
    <property type="entry name" value="STKc_PknB_like"/>
    <property type="match status" value="1"/>
</dbReference>
<evidence type="ECO:0000256" key="3">
    <source>
        <dbReference type="ARBA" id="ARBA00022679"/>
    </source>
</evidence>
<evidence type="ECO:0000256" key="5">
    <source>
        <dbReference type="ARBA" id="ARBA00022777"/>
    </source>
</evidence>
<evidence type="ECO:0000313" key="9">
    <source>
        <dbReference type="EMBL" id="MBB6479135.1"/>
    </source>
</evidence>
<dbReference type="SMART" id="SM00220">
    <property type="entry name" value="S_TKc"/>
    <property type="match status" value="1"/>
</dbReference>
<dbReference type="RefSeq" id="WP_184743997.1">
    <property type="nucleotide sequence ID" value="NZ_JACHGJ010000001.1"/>
</dbReference>
<keyword evidence="6" id="KW-0067">ATP-binding</keyword>
<dbReference type="GO" id="GO:0005524">
    <property type="term" value="F:ATP binding"/>
    <property type="evidence" value="ECO:0007669"/>
    <property type="project" value="UniProtKB-KW"/>
</dbReference>
<evidence type="ECO:0000259" key="8">
    <source>
        <dbReference type="PROSITE" id="PS50011"/>
    </source>
</evidence>
<comment type="caution">
    <text evidence="9">The sequence shown here is derived from an EMBL/GenBank/DDBJ whole genome shotgun (WGS) entry which is preliminary data.</text>
</comment>
<dbReference type="Proteomes" id="UP000587760">
    <property type="component" value="Unassembled WGS sequence"/>
</dbReference>
<dbReference type="InterPro" id="IPR008271">
    <property type="entry name" value="Ser/Thr_kinase_AS"/>
</dbReference>
<name>A0A841R5K1_9SPIO</name>
<feature type="domain" description="Protein kinase" evidence="8">
    <location>
        <begin position="11"/>
        <end position="272"/>
    </location>
</feature>
<dbReference type="InterPro" id="IPR000719">
    <property type="entry name" value="Prot_kinase_dom"/>
</dbReference>
<dbReference type="SUPFAM" id="SSF56112">
    <property type="entry name" value="Protein kinase-like (PK-like)"/>
    <property type="match status" value="1"/>
</dbReference>
<dbReference type="EC" id="2.7.11.1" evidence="1"/>
<proteinExistence type="predicted"/>
<dbReference type="PANTHER" id="PTHR43289:SF6">
    <property type="entry name" value="SERINE_THREONINE-PROTEIN KINASE NEKL-3"/>
    <property type="match status" value="1"/>
</dbReference>
<keyword evidence="7" id="KW-0472">Membrane</keyword>
<dbReference type="AlphaFoldDB" id="A0A841R5K1"/>
<dbReference type="PANTHER" id="PTHR43289">
    <property type="entry name" value="MITOGEN-ACTIVATED PROTEIN KINASE KINASE KINASE 20-RELATED"/>
    <property type="match status" value="1"/>
</dbReference>
<protein>
    <recommendedName>
        <fullName evidence="1">non-specific serine/threonine protein kinase</fullName>
        <ecNumber evidence="1">2.7.11.1</ecNumber>
    </recommendedName>
</protein>
<evidence type="ECO:0000256" key="1">
    <source>
        <dbReference type="ARBA" id="ARBA00012513"/>
    </source>
</evidence>
<sequence>MAKIPAKIGKYEITNKIAEGGMGAVYKGVHPTLNKEVILKKLTLSGDEHINERFKREARIMMDFKNDNIVDVYDHFKAGGSYYIVLEYVDGIALDQLLKKERYLPNDTALLIFLEACKALKYAHDKNVVHRDIKPGNILLSKTGEIKLVDFGIASITDDDETNLTRDGMTLGTPSYMAPEQFNNSKSVDIRADIYSMGVMLYEMVTGKKPYPGNYSPETLAKIQKGKYLSPKKHNPSISPLIGKIISKCMKSKADRRYKDLGKIISTLEKYFRKKNRQNARNILIAKITGEKIEIPPLKRPVFRRLAAVLLALILLGGAGYVLYRSGYYHEILNSSEFGALRVQVKVPKAGKDPEDIYLKAYLFVDDDNEIPSIEYKIRFARKEESDSFYIFESNTIYQPAGNYRIKIKCESELFWGSFGINSVRDSALLTGGSKTNLISFTAGSPRPVPMSLRTRVFDYSTGRDISETVQTLINEGGKWIELSKLKEPMISGKVYKIRFTAEQYGPKEFSMRVDTYQSVLDLTVNLVPDSGNITISSVETGFKVDIAGEAASWIDKTVSLTEDGEAISLYPGDYSLTFKGKGIEKTVSVTVTGTTELSLTVLFNKDEKNITIEGLSDENNR</sequence>
<keyword evidence="7" id="KW-1133">Transmembrane helix</keyword>
<feature type="transmembrane region" description="Helical" evidence="7">
    <location>
        <begin position="306"/>
        <end position="324"/>
    </location>
</feature>
<dbReference type="Gene3D" id="1.10.510.10">
    <property type="entry name" value="Transferase(Phosphotransferase) domain 1"/>
    <property type="match status" value="1"/>
</dbReference>
<reference evidence="9 10" key="1">
    <citation type="submission" date="2020-08" db="EMBL/GenBank/DDBJ databases">
        <title>Genomic Encyclopedia of Type Strains, Phase IV (KMG-IV): sequencing the most valuable type-strain genomes for metagenomic binning, comparative biology and taxonomic classification.</title>
        <authorList>
            <person name="Goeker M."/>
        </authorList>
    </citation>
    <scope>NUCLEOTIDE SEQUENCE [LARGE SCALE GENOMIC DNA]</scope>
    <source>
        <strain evidence="9 10">DSM 2461</strain>
    </source>
</reference>